<dbReference type="PANTHER" id="PTHR43399:SF5">
    <property type="entry name" value="PEPTIDASE S8 FAMILY WITH PROTEASE-ASSOCIATED DOMAIN"/>
    <property type="match status" value="1"/>
</dbReference>
<gene>
    <name evidence="7" type="ORF">FVF58_35670</name>
</gene>
<dbReference type="InterPro" id="IPR000209">
    <property type="entry name" value="Peptidase_S8/S53_dom"/>
</dbReference>
<feature type="domain" description="Peptidase S8/S53" evidence="6">
    <location>
        <begin position="282"/>
        <end position="622"/>
    </location>
</feature>
<feature type="active site" description="Charge relay system" evidence="4 5">
    <location>
        <position position="583"/>
    </location>
</feature>
<dbReference type="InterPro" id="IPR034058">
    <property type="entry name" value="TagA/B/C/D_pept_dom"/>
</dbReference>
<keyword evidence="2 5" id="KW-0378">Hydrolase</keyword>
<dbReference type="InterPro" id="IPR036852">
    <property type="entry name" value="Peptidase_S8/S53_dom_sf"/>
</dbReference>
<dbReference type="SUPFAM" id="SSF52743">
    <property type="entry name" value="Subtilisin-like"/>
    <property type="match status" value="1"/>
</dbReference>
<protein>
    <submittedName>
        <fullName evidence="7">S8 family serine peptidase</fullName>
    </submittedName>
</protein>
<sequence length="767" mass="81784">MLKVYDGDAEKVAQIPGARVVESYPAFVLVEATDIAARELARKGLTEDITEQYQLDLNEAGADGGGPRRRSTGIAADTKGAAQLQDTVLKPGPHHYVLQFIGPVKQSWLSMVRKAGGEVVAPYGGFAVIARLSPRAVKAVAKLPVLKALHHLPYATRLSKHIRQQMRDLELAKESAPPRTRVLPGTYTVQFFRSDLAEKARGAVKRLGFDIVEYVEGAQAIIVHLSEKKPDEVHRSLEALARIHGVRRVANRPIRRTSNDRAVAIVATAAMFGNSPGLGLSGAGEIIGVCDTGLDNGDPKTIHPDFAGRVAAIKSYPVGAAFSQVASNVGHDDGSADLSSGHGTHVCGSVLGDGTASAGLEGLAGPIRGMSYRAKLVLQAIEQEVAWNDPEDANRYGRFVLAGLPDDLETLFSYAYKKGARIHSNSWGGGDAGAYDEQCEQVDRFIWTKQDFCILFAAGNDGTDANADGLVDQGSVTPPGTAKNCFTVGASENLRPTMTMTYGGSWPRDYPAEPLKSDRIANNANDIAAFSSRGPTGDGRIKPDIVAPGTYILSTRSRMLAENNFGYGRYRNSKLYMFDSGTSMATPLTAGAVGVVREYLRKTVRIVSPTAALLKAALIAGAVTTRPRLAVPDCNEGFGRLNLDAILKPPAPTKVVFIEGRGLNTGDLDERTVNVRKAGSILKIVLVYSDYPGPKLVNNLNLIVREPGGSAYVGNSRAPATFDSTNNVEMVIVPKAQVGKYKVQVVGSNVPEGPQTFALVILGAVTT</sequence>
<reference evidence="7 8" key="1">
    <citation type="submission" date="2019-08" db="EMBL/GenBank/DDBJ databases">
        <title>Paraburkholderia sp. DCY113.</title>
        <authorList>
            <person name="Kang J."/>
        </authorList>
    </citation>
    <scope>NUCLEOTIDE SEQUENCE [LARGE SCALE GENOMIC DNA]</scope>
    <source>
        <strain evidence="7 8">DCY113</strain>
    </source>
</reference>
<dbReference type="PROSITE" id="PS51892">
    <property type="entry name" value="SUBTILASE"/>
    <property type="match status" value="1"/>
</dbReference>
<keyword evidence="3 5" id="KW-0720">Serine protease</keyword>
<dbReference type="PROSITE" id="PS00138">
    <property type="entry name" value="SUBTILASE_SER"/>
    <property type="match status" value="1"/>
</dbReference>
<dbReference type="InterPro" id="IPR008979">
    <property type="entry name" value="Galactose-bd-like_sf"/>
</dbReference>
<keyword evidence="1 5" id="KW-0645">Protease</keyword>
<dbReference type="CDD" id="cd04842">
    <property type="entry name" value="Peptidases_S8_Kp43_protease"/>
    <property type="match status" value="1"/>
</dbReference>
<dbReference type="InterPro" id="IPR023828">
    <property type="entry name" value="Peptidase_S8_Ser-AS"/>
</dbReference>
<dbReference type="GO" id="GO:0006508">
    <property type="term" value="P:proteolysis"/>
    <property type="evidence" value="ECO:0007669"/>
    <property type="project" value="UniProtKB-KW"/>
</dbReference>
<feature type="active site" description="Charge relay system" evidence="4 5">
    <location>
        <position position="342"/>
    </location>
</feature>
<evidence type="ECO:0000259" key="6">
    <source>
        <dbReference type="Pfam" id="PF00082"/>
    </source>
</evidence>
<evidence type="ECO:0000256" key="2">
    <source>
        <dbReference type="ARBA" id="ARBA00022801"/>
    </source>
</evidence>
<feature type="active site" description="Charge relay system" evidence="4 5">
    <location>
        <position position="291"/>
    </location>
</feature>
<dbReference type="Gene3D" id="3.40.50.200">
    <property type="entry name" value="Peptidase S8/S53 domain"/>
    <property type="match status" value="1"/>
</dbReference>
<dbReference type="GO" id="GO:0004252">
    <property type="term" value="F:serine-type endopeptidase activity"/>
    <property type="evidence" value="ECO:0007669"/>
    <property type="project" value="UniProtKB-UniRule"/>
</dbReference>
<dbReference type="PANTHER" id="PTHR43399">
    <property type="entry name" value="SUBTILISIN-RELATED"/>
    <property type="match status" value="1"/>
</dbReference>
<evidence type="ECO:0000256" key="1">
    <source>
        <dbReference type="ARBA" id="ARBA00022670"/>
    </source>
</evidence>
<comment type="caution">
    <text evidence="7">The sequence shown here is derived from an EMBL/GenBank/DDBJ whole genome shotgun (WGS) entry which is preliminary data.</text>
</comment>
<dbReference type="PRINTS" id="PR00723">
    <property type="entry name" value="SUBTILISIN"/>
</dbReference>
<dbReference type="Pfam" id="PF00082">
    <property type="entry name" value="Peptidase_S8"/>
    <property type="match status" value="1"/>
</dbReference>
<dbReference type="InterPro" id="IPR015500">
    <property type="entry name" value="Peptidase_S8_subtilisin-rel"/>
</dbReference>
<comment type="similarity">
    <text evidence="5">Belongs to the peptidase S8 family.</text>
</comment>
<keyword evidence="8" id="KW-1185">Reference proteome</keyword>
<dbReference type="InterPro" id="IPR051048">
    <property type="entry name" value="Peptidase_S8/S53_subtilisin"/>
</dbReference>
<name>A0A5B0GMK3_9BURK</name>
<evidence type="ECO:0000313" key="7">
    <source>
        <dbReference type="EMBL" id="KAA1003658.1"/>
    </source>
</evidence>
<evidence type="ECO:0000256" key="3">
    <source>
        <dbReference type="ARBA" id="ARBA00022825"/>
    </source>
</evidence>
<organism evidence="7 8">
    <name type="scientific">Paraburkholderia panacisoli</name>
    <dbReference type="NCBI Taxonomy" id="2603818"/>
    <lineage>
        <taxon>Bacteria</taxon>
        <taxon>Pseudomonadati</taxon>
        <taxon>Pseudomonadota</taxon>
        <taxon>Betaproteobacteria</taxon>
        <taxon>Burkholderiales</taxon>
        <taxon>Burkholderiaceae</taxon>
        <taxon>Paraburkholderia</taxon>
    </lineage>
</organism>
<dbReference type="SUPFAM" id="SSF49785">
    <property type="entry name" value="Galactose-binding domain-like"/>
    <property type="match status" value="1"/>
</dbReference>
<proteinExistence type="inferred from homology"/>
<dbReference type="EMBL" id="VTUZ01000034">
    <property type="protein sequence ID" value="KAA1003658.1"/>
    <property type="molecule type" value="Genomic_DNA"/>
</dbReference>
<dbReference type="AlphaFoldDB" id="A0A5B0GMK3"/>
<evidence type="ECO:0000313" key="8">
    <source>
        <dbReference type="Proteomes" id="UP000325273"/>
    </source>
</evidence>
<dbReference type="Gene3D" id="2.60.120.380">
    <property type="match status" value="1"/>
</dbReference>
<accession>A0A5B0GMK3</accession>
<dbReference type="Proteomes" id="UP000325273">
    <property type="component" value="Unassembled WGS sequence"/>
</dbReference>
<evidence type="ECO:0000256" key="5">
    <source>
        <dbReference type="PROSITE-ProRule" id="PRU01240"/>
    </source>
</evidence>
<evidence type="ECO:0000256" key="4">
    <source>
        <dbReference type="PIRSR" id="PIRSR615500-1"/>
    </source>
</evidence>
<dbReference type="PROSITE" id="PS00137">
    <property type="entry name" value="SUBTILASE_HIS"/>
    <property type="match status" value="1"/>
</dbReference>
<dbReference type="InterPro" id="IPR022398">
    <property type="entry name" value="Peptidase_S8_His-AS"/>
</dbReference>